<proteinExistence type="inferred from homology"/>
<keyword evidence="6" id="KW-0931">ER-Golgi transport</keyword>
<comment type="similarity">
    <text evidence="2">Belongs to the small GTPase superfamily. Arf family.</text>
</comment>
<evidence type="ECO:0000256" key="3">
    <source>
        <dbReference type="ARBA" id="ARBA00022448"/>
    </source>
</evidence>
<dbReference type="STRING" id="1194695.A0A5A7SKR4"/>
<organism evidence="13 14">
    <name type="scientific">Cucumis melo var. makuwa</name>
    <name type="common">Oriental melon</name>
    <dbReference type="NCBI Taxonomy" id="1194695"/>
    <lineage>
        <taxon>Eukaryota</taxon>
        <taxon>Viridiplantae</taxon>
        <taxon>Streptophyta</taxon>
        <taxon>Embryophyta</taxon>
        <taxon>Tracheophyta</taxon>
        <taxon>Spermatophyta</taxon>
        <taxon>Magnoliopsida</taxon>
        <taxon>eudicotyledons</taxon>
        <taxon>Gunneridae</taxon>
        <taxon>Pentapetalae</taxon>
        <taxon>rosids</taxon>
        <taxon>fabids</taxon>
        <taxon>Cucurbitales</taxon>
        <taxon>Cucurbitaceae</taxon>
        <taxon>Benincaseae</taxon>
        <taxon>Cucumis</taxon>
    </lineage>
</organism>
<feature type="binding site" evidence="11">
    <location>
        <position position="226"/>
    </location>
    <ligand>
        <name>GTP</name>
        <dbReference type="ChEBI" id="CHEBI:37565"/>
    </ligand>
</feature>
<dbReference type="PANTHER" id="PTHR11711">
    <property type="entry name" value="ADP RIBOSYLATION FACTOR-RELATED"/>
    <property type="match status" value="1"/>
</dbReference>
<evidence type="ECO:0000313" key="14">
    <source>
        <dbReference type="Proteomes" id="UP000321393"/>
    </source>
</evidence>
<evidence type="ECO:0000256" key="2">
    <source>
        <dbReference type="ARBA" id="ARBA00010290"/>
    </source>
</evidence>
<dbReference type="InterPro" id="IPR027417">
    <property type="entry name" value="P-loop_NTPase"/>
</dbReference>
<feature type="binding site" evidence="11">
    <location>
        <begin position="180"/>
        <end position="187"/>
    </location>
    <ligand>
        <name>GTP</name>
        <dbReference type="ChEBI" id="CHEBI:37565"/>
    </ligand>
</feature>
<keyword evidence="12" id="KW-0479">Metal-binding</keyword>
<keyword evidence="5 11" id="KW-0547">Nucleotide-binding</keyword>
<dbReference type="OrthoDB" id="543868at2759"/>
<dbReference type="SUPFAM" id="SSF52540">
    <property type="entry name" value="P-loop containing nucleoside triphosphate hydrolases"/>
    <property type="match status" value="1"/>
</dbReference>
<dbReference type="GO" id="GO:0005794">
    <property type="term" value="C:Golgi apparatus"/>
    <property type="evidence" value="ECO:0007669"/>
    <property type="project" value="UniProtKB-SubCell"/>
</dbReference>
<dbReference type="Proteomes" id="UP000321393">
    <property type="component" value="Unassembled WGS sequence"/>
</dbReference>
<comment type="caution">
    <text evidence="13">The sequence shown here is derived from an EMBL/GenBank/DDBJ whole genome shotgun (WGS) entry which is preliminary data.</text>
</comment>
<evidence type="ECO:0000256" key="8">
    <source>
        <dbReference type="ARBA" id="ARBA00023034"/>
    </source>
</evidence>
<dbReference type="GO" id="GO:0005525">
    <property type="term" value="F:GTP binding"/>
    <property type="evidence" value="ECO:0007669"/>
    <property type="project" value="UniProtKB-KW"/>
</dbReference>
<dbReference type="InterPro" id="IPR024156">
    <property type="entry name" value="Small_GTPase_ARF"/>
</dbReference>
<sequence>MAVLHASASLSLAIRDASFARTAPKAFPLHRSLLPNLYRVGTTFATGSPLVLSKPIGQKKHAVKQNSVSIRCEQSTQQSNLDVWLGRFAMVGFAIAISVEIATGKGLLENLGVTSPLPSVALAVTALLGLLSPAELRAGGAGLKILSSSLYSLISDMGAVISRLRKRLLQNREVRILMLGLDASGKTTILYKLKLGEIVMTVPTIGFNVETVEYKNMSCSVWDVGGQDKV</sequence>
<dbReference type="GO" id="GO:0046872">
    <property type="term" value="F:metal ion binding"/>
    <property type="evidence" value="ECO:0007669"/>
    <property type="project" value="UniProtKB-KW"/>
</dbReference>
<evidence type="ECO:0000256" key="11">
    <source>
        <dbReference type="PIRSR" id="PIRSR606689-1"/>
    </source>
</evidence>
<evidence type="ECO:0000313" key="13">
    <source>
        <dbReference type="EMBL" id="KAA0031330.1"/>
    </source>
</evidence>
<accession>A0A5A7SKR4</accession>
<evidence type="ECO:0000256" key="7">
    <source>
        <dbReference type="ARBA" id="ARBA00022927"/>
    </source>
</evidence>
<gene>
    <name evidence="13" type="ORF">E6C27_scaffold139G00840</name>
</gene>
<dbReference type="GO" id="GO:0016004">
    <property type="term" value="F:phospholipase activator activity"/>
    <property type="evidence" value="ECO:0007669"/>
    <property type="project" value="UniProtKB-ARBA"/>
</dbReference>
<dbReference type="SMART" id="SM00177">
    <property type="entry name" value="ARF"/>
    <property type="match status" value="1"/>
</dbReference>
<evidence type="ECO:0000256" key="4">
    <source>
        <dbReference type="ARBA" id="ARBA00022707"/>
    </source>
</evidence>
<evidence type="ECO:0000256" key="1">
    <source>
        <dbReference type="ARBA" id="ARBA00004555"/>
    </source>
</evidence>
<dbReference type="FunFam" id="3.40.50.300:FF:003500">
    <property type="entry name" value="ADP-ribosylation factor 1"/>
    <property type="match status" value="1"/>
</dbReference>
<keyword evidence="12" id="KW-0460">Magnesium</keyword>
<evidence type="ECO:0000256" key="9">
    <source>
        <dbReference type="ARBA" id="ARBA00023134"/>
    </source>
</evidence>
<keyword evidence="10" id="KW-0449">Lipoprotein</keyword>
<evidence type="ECO:0000256" key="6">
    <source>
        <dbReference type="ARBA" id="ARBA00022892"/>
    </source>
</evidence>
<evidence type="ECO:0000256" key="10">
    <source>
        <dbReference type="ARBA" id="ARBA00023288"/>
    </source>
</evidence>
<dbReference type="Pfam" id="PF00025">
    <property type="entry name" value="Arf"/>
    <property type="match status" value="1"/>
</dbReference>
<dbReference type="SUPFAM" id="SSF103511">
    <property type="entry name" value="Chlorophyll a-b binding protein"/>
    <property type="match status" value="1"/>
</dbReference>
<keyword evidence="4" id="KW-0519">Myristate</keyword>
<protein>
    <submittedName>
        <fullName evidence="13">ADP-ribosylation factor 1-like</fullName>
    </submittedName>
</protein>
<comment type="subcellular location">
    <subcellularLocation>
        <location evidence="1">Golgi apparatus</location>
    </subcellularLocation>
</comment>
<feature type="binding site" evidence="12">
    <location>
        <position position="187"/>
    </location>
    <ligand>
        <name>Mg(2+)</name>
        <dbReference type="ChEBI" id="CHEBI:18420"/>
    </ligand>
</feature>
<keyword evidence="7" id="KW-0653">Protein transport</keyword>
<keyword evidence="3" id="KW-0813">Transport</keyword>
<feature type="binding site" evidence="12">
    <location>
        <position position="204"/>
    </location>
    <ligand>
        <name>Mg(2+)</name>
        <dbReference type="ChEBI" id="CHEBI:18420"/>
    </ligand>
</feature>
<reference evidence="13 14" key="1">
    <citation type="submission" date="2019-08" db="EMBL/GenBank/DDBJ databases">
        <title>Draft genome sequences of two oriental melons (Cucumis melo L. var makuwa).</title>
        <authorList>
            <person name="Kwon S.-Y."/>
        </authorList>
    </citation>
    <scope>NUCLEOTIDE SEQUENCE [LARGE SCALE GENOMIC DNA]</scope>
    <source>
        <strain evidence="14">cv. SW 3</strain>
        <tissue evidence="13">Leaf</tissue>
    </source>
</reference>
<evidence type="ECO:0000256" key="12">
    <source>
        <dbReference type="PIRSR" id="PIRSR606689-2"/>
    </source>
</evidence>
<dbReference type="PRINTS" id="PR00328">
    <property type="entry name" value="SAR1GTPBP"/>
</dbReference>
<dbReference type="Gene3D" id="3.40.50.300">
    <property type="entry name" value="P-loop containing nucleotide triphosphate hydrolases"/>
    <property type="match status" value="1"/>
</dbReference>
<dbReference type="GO" id="GO:0016192">
    <property type="term" value="P:vesicle-mediated transport"/>
    <property type="evidence" value="ECO:0007669"/>
    <property type="project" value="UniProtKB-KW"/>
</dbReference>
<dbReference type="GO" id="GO:0015031">
    <property type="term" value="P:protein transport"/>
    <property type="evidence" value="ECO:0007669"/>
    <property type="project" value="UniProtKB-KW"/>
</dbReference>
<name>A0A5A7SKR4_CUCMM</name>
<evidence type="ECO:0000256" key="5">
    <source>
        <dbReference type="ARBA" id="ARBA00022741"/>
    </source>
</evidence>
<dbReference type="GO" id="GO:0003924">
    <property type="term" value="F:GTPase activity"/>
    <property type="evidence" value="ECO:0007669"/>
    <property type="project" value="InterPro"/>
</dbReference>
<dbReference type="InterPro" id="IPR006689">
    <property type="entry name" value="Small_GTPase_ARF/SAR"/>
</dbReference>
<keyword evidence="9 11" id="KW-0342">GTP-binding</keyword>
<dbReference type="AlphaFoldDB" id="A0A5A7SKR4"/>
<dbReference type="EMBL" id="SSTE01022915">
    <property type="protein sequence ID" value="KAA0031330.1"/>
    <property type="molecule type" value="Genomic_DNA"/>
</dbReference>
<keyword evidence="8" id="KW-0333">Golgi apparatus</keyword>